<dbReference type="AlphaFoldDB" id="A0A839RU90"/>
<protein>
    <submittedName>
        <fullName evidence="1">Ectoine hydroxylase-related dioxygenase (Phytanoyl-CoA dioxygenase family)</fullName>
    </submittedName>
</protein>
<evidence type="ECO:0000313" key="1">
    <source>
        <dbReference type="EMBL" id="MBB3039463.1"/>
    </source>
</evidence>
<dbReference type="GO" id="GO:0048244">
    <property type="term" value="F:phytanoyl-CoA dioxygenase activity"/>
    <property type="evidence" value="ECO:0007669"/>
    <property type="project" value="InterPro"/>
</dbReference>
<dbReference type="OrthoDB" id="3562306at2"/>
<dbReference type="Gene3D" id="2.60.120.620">
    <property type="entry name" value="q2cbj1_9rhob like domain"/>
    <property type="match status" value="1"/>
</dbReference>
<proteinExistence type="predicted"/>
<keyword evidence="2" id="KW-1185">Reference proteome</keyword>
<dbReference type="InterPro" id="IPR047128">
    <property type="entry name" value="PhyH"/>
</dbReference>
<evidence type="ECO:0000313" key="2">
    <source>
        <dbReference type="Proteomes" id="UP000567922"/>
    </source>
</evidence>
<dbReference type="EMBL" id="JACHWS010000004">
    <property type="protein sequence ID" value="MBB3039463.1"/>
    <property type="molecule type" value="Genomic_DNA"/>
</dbReference>
<organism evidence="1 2">
    <name type="scientific">Hoyosella altamirensis</name>
    <dbReference type="NCBI Taxonomy" id="616997"/>
    <lineage>
        <taxon>Bacteria</taxon>
        <taxon>Bacillati</taxon>
        <taxon>Actinomycetota</taxon>
        <taxon>Actinomycetes</taxon>
        <taxon>Mycobacteriales</taxon>
        <taxon>Hoyosellaceae</taxon>
        <taxon>Hoyosella</taxon>
    </lineage>
</organism>
<comment type="caution">
    <text evidence="1">The sequence shown here is derived from an EMBL/GenBank/DDBJ whole genome shotgun (WGS) entry which is preliminary data.</text>
</comment>
<dbReference type="Proteomes" id="UP000567922">
    <property type="component" value="Unassembled WGS sequence"/>
</dbReference>
<dbReference type="RefSeq" id="WP_064438491.1">
    <property type="nucleotide sequence ID" value="NZ_BDDI01000001.1"/>
</dbReference>
<dbReference type="SUPFAM" id="SSF51197">
    <property type="entry name" value="Clavaminate synthase-like"/>
    <property type="match status" value="1"/>
</dbReference>
<dbReference type="PANTHER" id="PTHR21308">
    <property type="entry name" value="PHYTANOYL-COA ALPHA-HYDROXYLASE"/>
    <property type="match status" value="1"/>
</dbReference>
<dbReference type="InterPro" id="IPR008775">
    <property type="entry name" value="Phytyl_CoA_dOase-like"/>
</dbReference>
<dbReference type="PANTHER" id="PTHR21308:SF8">
    <property type="entry name" value="PHYTANOYL-COA DIOXYGENASE FAMILY PROTEIN (AFU_ORTHOLOGUE AFUA_2G09620)"/>
    <property type="match status" value="1"/>
</dbReference>
<keyword evidence="1" id="KW-0223">Dioxygenase</keyword>
<reference evidence="1 2" key="1">
    <citation type="submission" date="2020-08" db="EMBL/GenBank/DDBJ databases">
        <title>Sequencing the genomes of 1000 actinobacteria strains.</title>
        <authorList>
            <person name="Klenk H.-P."/>
        </authorList>
    </citation>
    <scope>NUCLEOTIDE SEQUENCE [LARGE SCALE GENOMIC DNA]</scope>
    <source>
        <strain evidence="1 2">DSM 45258</strain>
    </source>
</reference>
<dbReference type="Pfam" id="PF05721">
    <property type="entry name" value="PhyH"/>
    <property type="match status" value="1"/>
</dbReference>
<dbReference type="GO" id="GO:0001561">
    <property type="term" value="P:fatty acid alpha-oxidation"/>
    <property type="evidence" value="ECO:0007669"/>
    <property type="project" value="InterPro"/>
</dbReference>
<accession>A0A839RU90</accession>
<name>A0A839RU90_9ACTN</name>
<keyword evidence="1" id="KW-0560">Oxidoreductase</keyword>
<gene>
    <name evidence="1" type="ORF">FHU29_003951</name>
</gene>
<sequence>MSLALPEPAVTVRTGWLTRADCSLDEFRDCVEQATTPADYPLADSIERNVPIYSTTMRAALAEGRTREVQTELAHALLEGPGIAVFEKAWQDTTVIDRATDAYNQLLAEQRAAGIKQGDHFAAPGANERLWGALEKLAVRFPDVFADYFANDIIPLVATAWLGPNYQIIADLNVVNPGGKAQSPHRDYHLGFMEQDLAAHFPAHVHQLSPFMTLQGAVAHCDMPVETGPTMYLPYSQRYVPGYLAAELPEFREYFDEHYVQLPLTKGDAVFFNPALFHGAGSNHSTDVRRMANLLQISSAFGRALGSVDRTRISSALYPTLLKRRQERVPDTALHNVIAASAEGYPFPTSLDRDQPVGSLNPESQAELVWRALREKWPQPQFEDALRAQAARKLTH</sequence>